<feature type="transmembrane region" description="Helical" evidence="13">
    <location>
        <begin position="412"/>
        <end position="432"/>
    </location>
</feature>
<organism evidence="16 17">
    <name type="scientific">Phyllobacterium pellucidum</name>
    <dbReference type="NCBI Taxonomy" id="2740464"/>
    <lineage>
        <taxon>Bacteria</taxon>
        <taxon>Pseudomonadati</taxon>
        <taxon>Pseudomonadota</taxon>
        <taxon>Alphaproteobacteria</taxon>
        <taxon>Hyphomicrobiales</taxon>
        <taxon>Phyllobacteriaceae</taxon>
        <taxon>Phyllobacterium</taxon>
    </lineage>
</organism>
<dbReference type="GO" id="GO:0009927">
    <property type="term" value="F:histidine phosphotransfer kinase activity"/>
    <property type="evidence" value="ECO:0007669"/>
    <property type="project" value="TreeGrafter"/>
</dbReference>
<dbReference type="RefSeq" id="WP_174207703.1">
    <property type="nucleotide sequence ID" value="NZ_JABUMX010000001.1"/>
</dbReference>
<dbReference type="GO" id="GO:0005886">
    <property type="term" value="C:plasma membrane"/>
    <property type="evidence" value="ECO:0007669"/>
    <property type="project" value="TreeGrafter"/>
</dbReference>
<dbReference type="Pfam" id="PF00512">
    <property type="entry name" value="HisKA"/>
    <property type="match status" value="1"/>
</dbReference>
<evidence type="ECO:0000256" key="11">
    <source>
        <dbReference type="PROSITE-ProRule" id="PRU00169"/>
    </source>
</evidence>
<evidence type="ECO:0000259" key="14">
    <source>
        <dbReference type="PROSITE" id="PS50109"/>
    </source>
</evidence>
<dbReference type="FunFam" id="1.10.287.130:FF:000063">
    <property type="entry name" value="Hybrid sensor histidine kinase/response regulator"/>
    <property type="match status" value="1"/>
</dbReference>
<dbReference type="SUPFAM" id="SSF52172">
    <property type="entry name" value="CheY-like"/>
    <property type="match status" value="1"/>
</dbReference>
<dbReference type="FunFam" id="3.30.565.10:FF:000049">
    <property type="entry name" value="Two-component sensor histidine kinase"/>
    <property type="match status" value="1"/>
</dbReference>
<proteinExistence type="inferred from homology"/>
<feature type="transmembrane region" description="Helical" evidence="13">
    <location>
        <begin position="157"/>
        <end position="175"/>
    </location>
</feature>
<feature type="domain" description="Response regulatory" evidence="15">
    <location>
        <begin position="1034"/>
        <end position="1150"/>
    </location>
</feature>
<dbReference type="Gene3D" id="3.40.50.2300">
    <property type="match status" value="1"/>
</dbReference>
<keyword evidence="9 13" id="KW-1133">Transmembrane helix</keyword>
<feature type="transmembrane region" description="Helical" evidence="13">
    <location>
        <begin position="382"/>
        <end position="400"/>
    </location>
</feature>
<dbReference type="AlphaFoldDB" id="A0A849VLC2"/>
<feature type="transmembrane region" description="Helical" evidence="13">
    <location>
        <begin position="234"/>
        <end position="258"/>
    </location>
</feature>
<comment type="subcellular location">
    <subcellularLocation>
        <location evidence="2">Membrane</location>
        <topology evidence="2">Multi-pass membrane protein</topology>
    </subcellularLocation>
</comment>
<dbReference type="PANTHER" id="PTHR43047:SF9">
    <property type="entry name" value="HISTIDINE KINASE"/>
    <property type="match status" value="1"/>
</dbReference>
<dbReference type="PROSITE" id="PS50110">
    <property type="entry name" value="RESPONSE_REGULATORY"/>
    <property type="match status" value="1"/>
</dbReference>
<keyword evidence="5 11" id="KW-0597">Phosphoprotein</keyword>
<dbReference type="CDD" id="cd00156">
    <property type="entry name" value="REC"/>
    <property type="match status" value="1"/>
</dbReference>
<gene>
    <name evidence="16" type="ORF">HQ945_04990</name>
</gene>
<comment type="catalytic activity">
    <reaction evidence="1">
        <text>ATP + protein L-histidine = ADP + protein N-phospho-L-histidine.</text>
        <dbReference type="EC" id="2.7.13.3"/>
    </reaction>
</comment>
<evidence type="ECO:0000256" key="8">
    <source>
        <dbReference type="ARBA" id="ARBA00022777"/>
    </source>
</evidence>
<dbReference type="Gene3D" id="3.30.450.20">
    <property type="entry name" value="PAS domain"/>
    <property type="match status" value="1"/>
</dbReference>
<feature type="transmembrane region" description="Helical" evidence="13">
    <location>
        <begin position="279"/>
        <end position="299"/>
    </location>
</feature>
<dbReference type="GO" id="GO:0000155">
    <property type="term" value="F:phosphorelay sensor kinase activity"/>
    <property type="evidence" value="ECO:0007669"/>
    <property type="project" value="InterPro"/>
</dbReference>
<dbReference type="Pfam" id="PF12860">
    <property type="entry name" value="PAS_7"/>
    <property type="match status" value="1"/>
</dbReference>
<evidence type="ECO:0000256" key="5">
    <source>
        <dbReference type="ARBA" id="ARBA00022553"/>
    </source>
</evidence>
<dbReference type="SMART" id="SM00388">
    <property type="entry name" value="HisKA"/>
    <property type="match status" value="1"/>
</dbReference>
<feature type="modified residue" description="4-aspartylphosphate" evidence="11">
    <location>
        <position position="1085"/>
    </location>
</feature>
<protein>
    <recommendedName>
        <fullName evidence="4">histidine kinase</fullName>
        <ecNumber evidence="4">2.7.13.3</ecNumber>
    </recommendedName>
</protein>
<evidence type="ECO:0000256" key="3">
    <source>
        <dbReference type="ARBA" id="ARBA00006434"/>
    </source>
</evidence>
<feature type="transmembrane region" description="Helical" evidence="13">
    <location>
        <begin position="114"/>
        <end position="137"/>
    </location>
</feature>
<comment type="similarity">
    <text evidence="3">Belongs to the sodium:solute symporter (SSF) (TC 2.A.21) family.</text>
</comment>
<dbReference type="SUPFAM" id="SSF55785">
    <property type="entry name" value="PYP-like sensor domain (PAS domain)"/>
    <property type="match status" value="1"/>
</dbReference>
<dbReference type="Gene3D" id="3.30.565.10">
    <property type="entry name" value="Histidine kinase-like ATPase, C-terminal domain"/>
    <property type="match status" value="1"/>
</dbReference>
<feature type="domain" description="Histidine kinase" evidence="14">
    <location>
        <begin position="799"/>
        <end position="1011"/>
    </location>
</feature>
<dbReference type="SUPFAM" id="SSF55874">
    <property type="entry name" value="ATPase domain of HSP90 chaperone/DNA topoisomerase II/histidine kinase"/>
    <property type="match status" value="1"/>
</dbReference>
<keyword evidence="17" id="KW-1185">Reference proteome</keyword>
<dbReference type="Gene3D" id="1.10.287.130">
    <property type="match status" value="1"/>
</dbReference>
<comment type="caution">
    <text evidence="16">The sequence shown here is derived from an EMBL/GenBank/DDBJ whole genome shotgun (WGS) entry which is preliminary data.</text>
</comment>
<dbReference type="InterPro" id="IPR001789">
    <property type="entry name" value="Sig_transdc_resp-reg_receiver"/>
</dbReference>
<keyword evidence="7 13" id="KW-0812">Transmembrane</keyword>
<dbReference type="InterPro" id="IPR036890">
    <property type="entry name" value="HATPase_C_sf"/>
</dbReference>
<evidence type="ECO:0000256" key="10">
    <source>
        <dbReference type="ARBA" id="ARBA00023136"/>
    </source>
</evidence>
<evidence type="ECO:0000256" key="13">
    <source>
        <dbReference type="SAM" id="Phobius"/>
    </source>
</evidence>
<dbReference type="InterPro" id="IPR003594">
    <property type="entry name" value="HATPase_dom"/>
</dbReference>
<evidence type="ECO:0000313" key="16">
    <source>
        <dbReference type="EMBL" id="NTS30602.1"/>
    </source>
</evidence>
<dbReference type="Pfam" id="PF00072">
    <property type="entry name" value="Response_reg"/>
    <property type="match status" value="1"/>
</dbReference>
<dbReference type="NCBIfam" id="NF041832">
    <property type="entry name" value="near_NosP_CTERM"/>
    <property type="match status" value="1"/>
</dbReference>
<dbReference type="CDD" id="cd00082">
    <property type="entry name" value="HisKA"/>
    <property type="match status" value="1"/>
</dbReference>
<keyword evidence="6" id="KW-0808">Transferase</keyword>
<feature type="transmembrane region" description="Helical" evidence="13">
    <location>
        <begin position="438"/>
        <end position="460"/>
    </location>
</feature>
<dbReference type="SUPFAM" id="SSF47384">
    <property type="entry name" value="Homodimeric domain of signal transducing histidine kinase"/>
    <property type="match status" value="1"/>
</dbReference>
<dbReference type="EC" id="2.7.13.3" evidence="4"/>
<keyword evidence="12" id="KW-0175">Coiled coil</keyword>
<sequence>MSGLYIAVLIIVLYLAFQSIVVRRANRLPSRFRLPRPFVYSICLAASGTSWLYYGSASYAAKNGIEFVGLFLGIGLMFTLGFPVLGKVSQLAKSEGIKSISDFVGARYGKSFSVAALVTGITTIGLIPYIALQFAAIHQMIDIYSNHMNEGADHHHMIIALVQLGIAVYTVFVAARGPQQKDRYDGFIKAVAVATTIKLCVFLLVGIATATFLFGSPTELFAKAMAQKQDIPLLTTGISVANLFALMLIGASTVLLLPNQFYLTIVEHRGGGEMRLARWFTPLLLLIGGVFVIPIAVAGTISLPPEAASDFYFICVPIVAGQKMLAGIAFLGGVPAATTMIIAPSILLSIMITNDLMLPLLLRPAAGNPAEPKDYTKVIPRIRRWSLVAILGIAWAYQYFVSWKMDFSELALISAVAVIQLVPPFVGALVWHRGTARGANWGMIAGFSVWLYTMVIPTLIDPGSGLLTDGPLGIAALKPQALFGVEAASYVQGLFFSLAANIVCYVAGSLSRSATPLERIQASVFITDKAPLSTPVGTLQPSITVGQLKATVSRYIGNEQAELAFASFHKREGILLDDEDGADFKTVHFAEQLLSGIVGSPSARMILSLAMGPTGPAQRRAQILLEHATDALAQNRYLLQTALDQMDQGICVFDPQYRLSCWNAQFRVLLNLPRDLQRMGTPFRSIVHYLYERGDLGSADPALLNDLAKSTAPWRITLTDTGQIIEISSNSIPDGGIVTTLTDVTQAVNADHLLRQTNESLEQRVRNRTNELTLANQQLAKAQQRAEEANISKTRFLADAGHDILQPLNAARLYSSSLMERLGNSREKQLVSNVDSSLEAVEVIINALLDISRLDTGALKPVVSVFRLDSLLEQIVRDFSPTAHARGLTLDVVMSSVVVATDRNLLRRLVQNLVSNAIKYCRSGKVLVGARRRGDRIELQVFDTGIGIPKSQLENIFREFSRLAEGMKISDGLGLGLSIVERIAKILDLSVQVQSTPNKGSMFSVTIPVSKAAAPPAAENVRAIRPAAPLSGLSVLCIDDNPHSLAGMQELLATWGCYVVMLDSGEALKAYCQGNPGVPDVILADYNLGDENGLEMVAYTREHFQRHIPAALVTADRSNATRDQANAEDIAVIQKPVRPAALRALLSHFRQAIAAE</sequence>
<evidence type="ECO:0000256" key="7">
    <source>
        <dbReference type="ARBA" id="ARBA00022692"/>
    </source>
</evidence>
<evidence type="ECO:0000256" key="9">
    <source>
        <dbReference type="ARBA" id="ARBA00022989"/>
    </source>
</evidence>
<evidence type="ECO:0000259" key="15">
    <source>
        <dbReference type="PROSITE" id="PS50110"/>
    </source>
</evidence>
<feature type="transmembrane region" description="Helical" evidence="13">
    <location>
        <begin position="67"/>
        <end position="85"/>
    </location>
</feature>
<keyword evidence="8 16" id="KW-0418">Kinase</keyword>
<evidence type="ECO:0000256" key="6">
    <source>
        <dbReference type="ARBA" id="ARBA00022679"/>
    </source>
</evidence>
<feature type="transmembrane region" description="Helical" evidence="13">
    <location>
        <begin position="187"/>
        <end position="214"/>
    </location>
</feature>
<dbReference type="InterPro" id="IPR035965">
    <property type="entry name" value="PAS-like_dom_sf"/>
</dbReference>
<evidence type="ECO:0000256" key="4">
    <source>
        <dbReference type="ARBA" id="ARBA00012438"/>
    </source>
</evidence>
<dbReference type="InterPro" id="IPR005467">
    <property type="entry name" value="His_kinase_dom"/>
</dbReference>
<dbReference type="SMART" id="SM00387">
    <property type="entry name" value="HATPase_c"/>
    <property type="match status" value="1"/>
</dbReference>
<dbReference type="EMBL" id="JABUMX010000001">
    <property type="protein sequence ID" value="NTS30602.1"/>
    <property type="molecule type" value="Genomic_DNA"/>
</dbReference>
<dbReference type="InterPro" id="IPR004358">
    <property type="entry name" value="Sig_transdc_His_kin-like_C"/>
</dbReference>
<feature type="coiled-coil region" evidence="12">
    <location>
        <begin position="758"/>
        <end position="792"/>
    </location>
</feature>
<reference evidence="16 17" key="1">
    <citation type="submission" date="2020-05" db="EMBL/GenBank/DDBJ databases">
        <authorList>
            <person name="Kim M.K."/>
        </authorList>
    </citation>
    <scope>NUCLEOTIDE SEQUENCE [LARGE SCALE GENOMIC DNA]</scope>
    <source>
        <strain evidence="16 17">BT25</strain>
    </source>
</reference>
<accession>A0A849VLC2</accession>
<feature type="transmembrane region" description="Helical" evidence="13">
    <location>
        <begin position="6"/>
        <end position="25"/>
    </location>
</feature>
<evidence type="ECO:0000256" key="12">
    <source>
        <dbReference type="SAM" id="Coils"/>
    </source>
</evidence>
<dbReference type="Pfam" id="PF02518">
    <property type="entry name" value="HATPase_c"/>
    <property type="match status" value="1"/>
</dbReference>
<dbReference type="Gene3D" id="1.20.1730.10">
    <property type="entry name" value="Sodium/glucose cotransporter"/>
    <property type="match status" value="1"/>
</dbReference>
<keyword evidence="10 13" id="KW-0472">Membrane</keyword>
<dbReference type="PROSITE" id="PS50283">
    <property type="entry name" value="NA_SOLUT_SYMP_3"/>
    <property type="match status" value="1"/>
</dbReference>
<dbReference type="PANTHER" id="PTHR43047">
    <property type="entry name" value="TWO-COMPONENT HISTIDINE PROTEIN KINASE"/>
    <property type="match status" value="1"/>
</dbReference>
<dbReference type="InterPro" id="IPR003661">
    <property type="entry name" value="HisK_dim/P_dom"/>
</dbReference>
<feature type="transmembrane region" description="Helical" evidence="13">
    <location>
        <begin position="37"/>
        <end position="55"/>
    </location>
</feature>
<dbReference type="PRINTS" id="PR00344">
    <property type="entry name" value="BCTRLSENSOR"/>
</dbReference>
<evidence type="ECO:0000313" key="17">
    <source>
        <dbReference type="Proteomes" id="UP000550508"/>
    </source>
</evidence>
<dbReference type="PROSITE" id="PS50109">
    <property type="entry name" value="HIS_KIN"/>
    <property type="match status" value="1"/>
</dbReference>
<name>A0A849VLC2_9HYPH</name>
<dbReference type="Proteomes" id="UP000550508">
    <property type="component" value="Unassembled WGS sequence"/>
</dbReference>
<dbReference type="GO" id="GO:0022857">
    <property type="term" value="F:transmembrane transporter activity"/>
    <property type="evidence" value="ECO:0007669"/>
    <property type="project" value="InterPro"/>
</dbReference>
<dbReference type="InterPro" id="IPR001734">
    <property type="entry name" value="Na/solute_symporter"/>
</dbReference>
<dbReference type="SMART" id="SM00448">
    <property type="entry name" value="REC"/>
    <property type="match status" value="1"/>
</dbReference>
<dbReference type="InterPro" id="IPR011006">
    <property type="entry name" value="CheY-like_superfamily"/>
</dbReference>
<evidence type="ECO:0000256" key="1">
    <source>
        <dbReference type="ARBA" id="ARBA00000085"/>
    </source>
</evidence>
<dbReference type="InterPro" id="IPR038377">
    <property type="entry name" value="Na/Glc_symporter_sf"/>
</dbReference>
<dbReference type="InterPro" id="IPR036097">
    <property type="entry name" value="HisK_dim/P_sf"/>
</dbReference>
<evidence type="ECO:0000256" key="2">
    <source>
        <dbReference type="ARBA" id="ARBA00004141"/>
    </source>
</evidence>